<sequence>MFDNLITELFGKQFHRTVENHLHTEAPDVVKFILQMPVNLC</sequence>
<accession>A0A382D814</accession>
<dbReference type="EMBL" id="UINC01037800">
    <property type="protein sequence ID" value="SVB33831.1"/>
    <property type="molecule type" value="Genomic_DNA"/>
</dbReference>
<name>A0A382D814_9ZZZZ</name>
<protein>
    <submittedName>
        <fullName evidence="1">Uncharacterized protein</fullName>
    </submittedName>
</protein>
<dbReference type="AlphaFoldDB" id="A0A382D814"/>
<organism evidence="1">
    <name type="scientific">marine metagenome</name>
    <dbReference type="NCBI Taxonomy" id="408172"/>
    <lineage>
        <taxon>unclassified sequences</taxon>
        <taxon>metagenomes</taxon>
        <taxon>ecological metagenomes</taxon>
    </lineage>
</organism>
<evidence type="ECO:0000313" key="1">
    <source>
        <dbReference type="EMBL" id="SVB33831.1"/>
    </source>
</evidence>
<reference evidence="1" key="1">
    <citation type="submission" date="2018-05" db="EMBL/GenBank/DDBJ databases">
        <authorList>
            <person name="Lanie J.A."/>
            <person name="Ng W.-L."/>
            <person name="Kazmierczak K.M."/>
            <person name="Andrzejewski T.M."/>
            <person name="Davidsen T.M."/>
            <person name="Wayne K.J."/>
            <person name="Tettelin H."/>
            <person name="Glass J.I."/>
            <person name="Rusch D."/>
            <person name="Podicherti R."/>
            <person name="Tsui H.-C.T."/>
            <person name="Winkler M.E."/>
        </authorList>
    </citation>
    <scope>NUCLEOTIDE SEQUENCE</scope>
</reference>
<proteinExistence type="predicted"/>
<gene>
    <name evidence="1" type="ORF">METZ01_LOCUS186685</name>
</gene>